<dbReference type="PATRIC" id="fig|1217675.3.peg.2300"/>
<evidence type="ECO:0000313" key="4">
    <source>
        <dbReference type="Proteomes" id="UP000018438"/>
    </source>
</evidence>
<keyword evidence="4" id="KW-1185">Reference proteome</keyword>
<gene>
    <name evidence="3" type="ORF">F965_02386</name>
</gene>
<dbReference type="Gene3D" id="1.20.144.10">
    <property type="entry name" value="Phosphatidic acid phosphatase type 2/haloperoxidase"/>
    <property type="match status" value="1"/>
</dbReference>
<dbReference type="AlphaFoldDB" id="N8XZ95"/>
<reference evidence="3 4" key="1">
    <citation type="submission" date="2013-02" db="EMBL/GenBank/DDBJ databases">
        <title>The Genome Sequence of Acinetobacter schindleri NIPH 900.</title>
        <authorList>
            <consortium name="The Broad Institute Genome Sequencing Platform"/>
            <consortium name="The Broad Institute Genome Sequencing Center for Infectious Disease"/>
            <person name="Cerqueira G."/>
            <person name="Feldgarden M."/>
            <person name="Courvalin P."/>
            <person name="Perichon B."/>
            <person name="Grillot-Courvalin C."/>
            <person name="Clermont D."/>
            <person name="Rocha E."/>
            <person name="Yoon E.-J."/>
            <person name="Nemec A."/>
            <person name="Walker B."/>
            <person name="Young S.K."/>
            <person name="Zeng Q."/>
            <person name="Gargeya S."/>
            <person name="Fitzgerald M."/>
            <person name="Haas B."/>
            <person name="Abouelleil A."/>
            <person name="Alvarado L."/>
            <person name="Arachchi H.M."/>
            <person name="Berlin A.M."/>
            <person name="Chapman S.B."/>
            <person name="Dewar J."/>
            <person name="Goldberg J."/>
            <person name="Griggs A."/>
            <person name="Gujja S."/>
            <person name="Hansen M."/>
            <person name="Howarth C."/>
            <person name="Imamovic A."/>
            <person name="Larimer J."/>
            <person name="McCowan C."/>
            <person name="Murphy C."/>
            <person name="Neiman D."/>
            <person name="Pearson M."/>
            <person name="Priest M."/>
            <person name="Roberts A."/>
            <person name="Saif S."/>
            <person name="Shea T."/>
            <person name="Sisk P."/>
            <person name="Sykes S."/>
            <person name="Wortman J."/>
            <person name="Nusbaum C."/>
            <person name="Birren B."/>
        </authorList>
    </citation>
    <scope>NUCLEOTIDE SEQUENCE [LARGE SCALE GENOMIC DNA]</scope>
    <source>
        <strain evidence="3 4">NIPH 900</strain>
    </source>
</reference>
<feature type="transmembrane region" description="Helical" evidence="1">
    <location>
        <begin position="7"/>
        <end position="27"/>
    </location>
</feature>
<keyword evidence="1" id="KW-1133">Transmembrane helix</keyword>
<feature type="transmembrane region" description="Helical" evidence="1">
    <location>
        <begin position="170"/>
        <end position="189"/>
    </location>
</feature>
<name>N8XZ95_9GAMM</name>
<dbReference type="EMBL" id="APPI01000022">
    <property type="protein sequence ID" value="ENV12365.1"/>
    <property type="molecule type" value="Genomic_DNA"/>
</dbReference>
<keyword evidence="1" id="KW-0472">Membrane</keyword>
<sequence length="237" mass="27148">MISEHSRFLLTQILLLIFSFLMLWNFFDVGGAIDLQLIYPFIDDQGQFPLRQHWALAELNHRYVKNLLILVYITLLAGWLASLKWQNWHQRRWEFGYFFSMVVLTTASIGILKSQSAHACPWDMIIPTHEGILWDLSATAGHCFPGGHASSGFALMAGYFVYRIANRKRAYFFLIAAVILGFAMGWAQMMRGAHFLSHNLWTGWITWCMNVIGYALFSQKLSLGKAAAPILTNIRQP</sequence>
<protein>
    <recommendedName>
        <fullName evidence="2">Phosphatidic acid phosphatase type 2/haloperoxidase domain-containing protein</fullName>
    </recommendedName>
</protein>
<evidence type="ECO:0000313" key="3">
    <source>
        <dbReference type="EMBL" id="ENV12365.1"/>
    </source>
</evidence>
<evidence type="ECO:0000259" key="2">
    <source>
        <dbReference type="Pfam" id="PF01569"/>
    </source>
</evidence>
<feature type="domain" description="Phosphatidic acid phosphatase type 2/haloperoxidase" evidence="2">
    <location>
        <begin position="97"/>
        <end position="218"/>
    </location>
</feature>
<dbReference type="InterPro" id="IPR000326">
    <property type="entry name" value="PAP2/HPO"/>
</dbReference>
<feature type="transmembrane region" description="Helical" evidence="1">
    <location>
        <begin position="63"/>
        <end position="83"/>
    </location>
</feature>
<dbReference type="InterPro" id="IPR036938">
    <property type="entry name" value="PAP2/HPO_sf"/>
</dbReference>
<organism evidence="3 4">
    <name type="scientific">Acinetobacter schindleri NIPH 900</name>
    <dbReference type="NCBI Taxonomy" id="1217675"/>
    <lineage>
        <taxon>Bacteria</taxon>
        <taxon>Pseudomonadati</taxon>
        <taxon>Pseudomonadota</taxon>
        <taxon>Gammaproteobacteria</taxon>
        <taxon>Moraxellales</taxon>
        <taxon>Moraxellaceae</taxon>
        <taxon>Acinetobacter</taxon>
    </lineage>
</organism>
<feature type="transmembrane region" description="Helical" evidence="1">
    <location>
        <begin position="201"/>
        <end position="217"/>
    </location>
</feature>
<comment type="caution">
    <text evidence="3">The sequence shown here is derived from an EMBL/GenBank/DDBJ whole genome shotgun (WGS) entry which is preliminary data.</text>
</comment>
<proteinExistence type="predicted"/>
<dbReference type="SUPFAM" id="SSF48317">
    <property type="entry name" value="Acid phosphatase/Vanadium-dependent haloperoxidase"/>
    <property type="match status" value="1"/>
</dbReference>
<dbReference type="Pfam" id="PF01569">
    <property type="entry name" value="PAP2"/>
    <property type="match status" value="1"/>
</dbReference>
<dbReference type="HOGENOM" id="CLU_070327_2_1_6"/>
<keyword evidence="1" id="KW-0812">Transmembrane</keyword>
<dbReference type="RefSeq" id="WP_004809314.1">
    <property type="nucleotide sequence ID" value="NZ_KB849443.1"/>
</dbReference>
<accession>N8XZ95</accession>
<feature type="transmembrane region" description="Helical" evidence="1">
    <location>
        <begin position="132"/>
        <end position="158"/>
    </location>
</feature>
<evidence type="ECO:0000256" key="1">
    <source>
        <dbReference type="SAM" id="Phobius"/>
    </source>
</evidence>
<dbReference type="Proteomes" id="UP000018438">
    <property type="component" value="Unassembled WGS sequence"/>
</dbReference>
<dbReference type="CDD" id="cd03396">
    <property type="entry name" value="PAP2_like_6"/>
    <property type="match status" value="1"/>
</dbReference>
<feature type="transmembrane region" description="Helical" evidence="1">
    <location>
        <begin position="95"/>
        <end position="112"/>
    </location>
</feature>